<feature type="transmembrane region" description="Helical" evidence="1">
    <location>
        <begin position="21"/>
        <end position="40"/>
    </location>
</feature>
<proteinExistence type="predicted"/>
<keyword evidence="1" id="KW-1133">Transmembrane helix</keyword>
<evidence type="ECO:0000256" key="1">
    <source>
        <dbReference type="SAM" id="Phobius"/>
    </source>
</evidence>
<dbReference type="AlphaFoldDB" id="A0A0A9G6P3"/>
<reference evidence="2" key="1">
    <citation type="submission" date="2014-09" db="EMBL/GenBank/DDBJ databases">
        <authorList>
            <person name="Magalhaes I.L.F."/>
            <person name="Oliveira U."/>
            <person name="Santos F.R."/>
            <person name="Vidigal T.H.D.A."/>
            <person name="Brescovit A.D."/>
            <person name="Santos A.J."/>
        </authorList>
    </citation>
    <scope>NUCLEOTIDE SEQUENCE</scope>
    <source>
        <tissue evidence="2">Shoot tissue taken approximately 20 cm above the soil surface</tissue>
    </source>
</reference>
<organism evidence="2">
    <name type="scientific">Arundo donax</name>
    <name type="common">Giant reed</name>
    <name type="synonym">Donax arundinaceus</name>
    <dbReference type="NCBI Taxonomy" id="35708"/>
    <lineage>
        <taxon>Eukaryota</taxon>
        <taxon>Viridiplantae</taxon>
        <taxon>Streptophyta</taxon>
        <taxon>Embryophyta</taxon>
        <taxon>Tracheophyta</taxon>
        <taxon>Spermatophyta</taxon>
        <taxon>Magnoliopsida</taxon>
        <taxon>Liliopsida</taxon>
        <taxon>Poales</taxon>
        <taxon>Poaceae</taxon>
        <taxon>PACMAD clade</taxon>
        <taxon>Arundinoideae</taxon>
        <taxon>Arundineae</taxon>
        <taxon>Arundo</taxon>
    </lineage>
</organism>
<keyword evidence="1" id="KW-0472">Membrane</keyword>
<evidence type="ECO:0000313" key="2">
    <source>
        <dbReference type="EMBL" id="JAE20755.1"/>
    </source>
</evidence>
<reference evidence="2" key="2">
    <citation type="journal article" date="2015" name="Data Brief">
        <title>Shoot transcriptome of the giant reed, Arundo donax.</title>
        <authorList>
            <person name="Barrero R.A."/>
            <person name="Guerrero F.D."/>
            <person name="Moolhuijzen P."/>
            <person name="Goolsby J.A."/>
            <person name="Tidwell J."/>
            <person name="Bellgard S.E."/>
            <person name="Bellgard M.I."/>
        </authorList>
    </citation>
    <scope>NUCLEOTIDE SEQUENCE</scope>
    <source>
        <tissue evidence="2">Shoot tissue taken approximately 20 cm above the soil surface</tissue>
    </source>
</reference>
<sequence>MYTWRSFEDRLWSSKPSFKKNAALCLLLFIILYFSTFPTLQMTENSDYYPWRQVNSADRRGRAASGAVRRCRGGGAANQEWQRTPEDSLIELG</sequence>
<protein>
    <submittedName>
        <fullName evidence="2">Uncharacterized protein</fullName>
    </submittedName>
</protein>
<accession>A0A0A9G6P3</accession>
<name>A0A0A9G6P3_ARUDO</name>
<keyword evidence="1" id="KW-0812">Transmembrane</keyword>
<dbReference type="EMBL" id="GBRH01177141">
    <property type="protein sequence ID" value="JAE20755.1"/>
    <property type="molecule type" value="Transcribed_RNA"/>
</dbReference>